<dbReference type="EMBL" id="JACGWL010000016">
    <property type="protein sequence ID" value="KAK4385618.1"/>
    <property type="molecule type" value="Genomic_DNA"/>
</dbReference>
<proteinExistence type="predicted"/>
<accession>A0AAE1W2N8</accession>
<dbReference type="Pfam" id="PF10551">
    <property type="entry name" value="MULE"/>
    <property type="match status" value="1"/>
</dbReference>
<feature type="domain" description="MULE transposase" evidence="1">
    <location>
        <begin position="34"/>
        <end position="108"/>
    </location>
</feature>
<dbReference type="PANTHER" id="PTHR31973">
    <property type="entry name" value="POLYPROTEIN, PUTATIVE-RELATED"/>
    <property type="match status" value="1"/>
</dbReference>
<evidence type="ECO:0000313" key="2">
    <source>
        <dbReference type="EMBL" id="KAK4385618.1"/>
    </source>
</evidence>
<dbReference type="Proteomes" id="UP001289374">
    <property type="component" value="Unassembled WGS sequence"/>
</dbReference>
<dbReference type="AlphaFoldDB" id="A0AAE1W2N8"/>
<name>A0AAE1W2N8_9LAMI</name>
<gene>
    <name evidence="2" type="ORF">Sango_2685800</name>
</gene>
<dbReference type="InterPro" id="IPR018289">
    <property type="entry name" value="MULE_transposase_dom"/>
</dbReference>
<comment type="caution">
    <text evidence="2">The sequence shown here is derived from an EMBL/GenBank/DDBJ whole genome shotgun (WGS) entry which is preliminary data.</text>
</comment>
<dbReference type="PANTHER" id="PTHR31973:SF187">
    <property type="entry name" value="MUTATOR TRANSPOSASE MUDRA PROTEIN"/>
    <property type="match status" value="1"/>
</dbReference>
<reference evidence="2" key="2">
    <citation type="journal article" date="2024" name="Plant">
        <title>Genomic evolution and insights into agronomic trait innovations of Sesamum species.</title>
        <authorList>
            <person name="Miao H."/>
            <person name="Wang L."/>
            <person name="Qu L."/>
            <person name="Liu H."/>
            <person name="Sun Y."/>
            <person name="Le M."/>
            <person name="Wang Q."/>
            <person name="Wei S."/>
            <person name="Zheng Y."/>
            <person name="Lin W."/>
            <person name="Duan Y."/>
            <person name="Cao H."/>
            <person name="Xiong S."/>
            <person name="Wang X."/>
            <person name="Wei L."/>
            <person name="Li C."/>
            <person name="Ma Q."/>
            <person name="Ju M."/>
            <person name="Zhao R."/>
            <person name="Li G."/>
            <person name="Mu C."/>
            <person name="Tian Q."/>
            <person name="Mei H."/>
            <person name="Zhang T."/>
            <person name="Gao T."/>
            <person name="Zhang H."/>
        </authorList>
    </citation>
    <scope>NUCLEOTIDE SEQUENCE</scope>
    <source>
        <strain evidence="2">K16</strain>
    </source>
</reference>
<keyword evidence="3" id="KW-1185">Reference proteome</keyword>
<sequence length="110" mass="12449">MPMTDIPPTPIFKRAFMGLKALRDGFLEGCSPFIGFDGCHMKGPYGGVLLLVVGLDENNGLYPLAFAVMEVECKDSWGFFFQCLETMLGDFTYDKLRTFMTDRQRDWLSA</sequence>
<evidence type="ECO:0000313" key="3">
    <source>
        <dbReference type="Proteomes" id="UP001289374"/>
    </source>
</evidence>
<organism evidence="2 3">
    <name type="scientific">Sesamum angolense</name>
    <dbReference type="NCBI Taxonomy" id="2727404"/>
    <lineage>
        <taxon>Eukaryota</taxon>
        <taxon>Viridiplantae</taxon>
        <taxon>Streptophyta</taxon>
        <taxon>Embryophyta</taxon>
        <taxon>Tracheophyta</taxon>
        <taxon>Spermatophyta</taxon>
        <taxon>Magnoliopsida</taxon>
        <taxon>eudicotyledons</taxon>
        <taxon>Gunneridae</taxon>
        <taxon>Pentapetalae</taxon>
        <taxon>asterids</taxon>
        <taxon>lamiids</taxon>
        <taxon>Lamiales</taxon>
        <taxon>Pedaliaceae</taxon>
        <taxon>Sesamum</taxon>
    </lineage>
</organism>
<evidence type="ECO:0000259" key="1">
    <source>
        <dbReference type="Pfam" id="PF10551"/>
    </source>
</evidence>
<reference evidence="2" key="1">
    <citation type="submission" date="2020-06" db="EMBL/GenBank/DDBJ databases">
        <authorList>
            <person name="Li T."/>
            <person name="Hu X."/>
            <person name="Zhang T."/>
            <person name="Song X."/>
            <person name="Zhang H."/>
            <person name="Dai N."/>
            <person name="Sheng W."/>
            <person name="Hou X."/>
            <person name="Wei L."/>
        </authorList>
    </citation>
    <scope>NUCLEOTIDE SEQUENCE</scope>
    <source>
        <strain evidence="2">K16</strain>
        <tissue evidence="2">Leaf</tissue>
    </source>
</reference>
<protein>
    <recommendedName>
        <fullName evidence="1">MULE transposase domain-containing protein</fullName>
    </recommendedName>
</protein>